<protein>
    <submittedName>
        <fullName evidence="1">Uncharacterized protein</fullName>
    </submittedName>
</protein>
<reference evidence="1" key="1">
    <citation type="submission" date="2024-01" db="EMBL/GenBank/DDBJ databases">
        <authorList>
            <person name="Webb A."/>
        </authorList>
    </citation>
    <scope>NUCLEOTIDE SEQUENCE</scope>
    <source>
        <strain evidence="1">Pm1</strain>
    </source>
</reference>
<sequence length="252" mass="27523">MARAATTTSATSQTASTTGVCPTLSARVVEAHALGDTKLFEVKVTCKGKSTSVYKSKDDFKSVLDMFRLVGAMSRGKSDRCPVCVAGSARSLPLRVGTQVALDTFLRDVLARLRHVPVAAIAHCSTHRGVVQILMQFLNVRHGLYFCEWTPEMEAQLALVAATHDVVPDDVDVDRHPVSRCSLNRTLSEQFAAMDSQVDGQVEKWLCHDQNDHGTIPSYGQKYWCAYAESKYIPSYGDGSPSVVLCRSQHGS</sequence>
<evidence type="ECO:0000313" key="3">
    <source>
        <dbReference type="Proteomes" id="UP001162060"/>
    </source>
</evidence>
<proteinExistence type="predicted"/>
<evidence type="ECO:0000313" key="1">
    <source>
        <dbReference type="EMBL" id="CAK7897246.1"/>
    </source>
</evidence>
<organism evidence="1 3">
    <name type="scientific">Peronospora matthiolae</name>
    <dbReference type="NCBI Taxonomy" id="2874970"/>
    <lineage>
        <taxon>Eukaryota</taxon>
        <taxon>Sar</taxon>
        <taxon>Stramenopiles</taxon>
        <taxon>Oomycota</taxon>
        <taxon>Peronosporomycetes</taxon>
        <taxon>Peronosporales</taxon>
        <taxon>Peronosporaceae</taxon>
        <taxon>Peronospora</taxon>
    </lineage>
</organism>
<dbReference type="Proteomes" id="UP001162060">
    <property type="component" value="Unassembled WGS sequence"/>
</dbReference>
<dbReference type="AlphaFoldDB" id="A0AAV1T2I9"/>
<gene>
    <name evidence="2" type="ORF">PM001_LOCUS11878</name>
    <name evidence="1" type="ORF">PM001_LOCUS1400</name>
</gene>
<evidence type="ECO:0000313" key="2">
    <source>
        <dbReference type="EMBL" id="CAK7926728.1"/>
    </source>
</evidence>
<comment type="caution">
    <text evidence="1">The sequence shown here is derived from an EMBL/GenBank/DDBJ whole genome shotgun (WGS) entry which is preliminary data.</text>
</comment>
<name>A0AAV1T2I9_9STRA</name>
<dbReference type="EMBL" id="CAKLBY020000101">
    <property type="protein sequence ID" value="CAK7926728.1"/>
    <property type="molecule type" value="Genomic_DNA"/>
</dbReference>
<dbReference type="EMBL" id="CAKLBY020000014">
    <property type="protein sequence ID" value="CAK7897246.1"/>
    <property type="molecule type" value="Genomic_DNA"/>
</dbReference>
<accession>A0AAV1T2I9</accession>